<evidence type="ECO:0000313" key="2">
    <source>
        <dbReference type="EMBL" id="MBZ5753783.1"/>
    </source>
</evidence>
<dbReference type="InterPro" id="IPR037914">
    <property type="entry name" value="SpoVT-AbrB_sf"/>
</dbReference>
<name>A0ABS7V0I9_9BACI</name>
<comment type="caution">
    <text evidence="2">The sequence shown here is derived from an EMBL/GenBank/DDBJ whole genome shotgun (WGS) entry which is preliminary data.</text>
</comment>
<dbReference type="SUPFAM" id="SSF89447">
    <property type="entry name" value="AbrB/MazE/MraZ-like"/>
    <property type="match status" value="1"/>
</dbReference>
<evidence type="ECO:0000313" key="3">
    <source>
        <dbReference type="Proteomes" id="UP001165287"/>
    </source>
</evidence>
<protein>
    <submittedName>
        <fullName evidence="2">AbrB/MazE/SpoVT family DNA-binding domain-containing protein</fullName>
    </submittedName>
</protein>
<dbReference type="EMBL" id="JAIQUM010000154">
    <property type="protein sequence ID" value="MBZ5753783.1"/>
    <property type="molecule type" value="Genomic_DNA"/>
</dbReference>
<dbReference type="InterPro" id="IPR007159">
    <property type="entry name" value="SpoVT-AbrB_dom"/>
</dbReference>
<dbReference type="Gene3D" id="2.10.260.10">
    <property type="match status" value="1"/>
</dbReference>
<keyword evidence="3" id="KW-1185">Reference proteome</keyword>
<evidence type="ECO:0000259" key="1">
    <source>
        <dbReference type="SMART" id="SM00966"/>
    </source>
</evidence>
<sequence length="86" mass="10140">MFYFTRFHIEYKTLLFQRIKRNCKDFLEGVIKIQLAKVSSKGQITIPKLIRDVLEINQGDNIAFCFHDNSITICKADITNLMRKEN</sequence>
<dbReference type="SMART" id="SM00966">
    <property type="entry name" value="SpoVT_AbrB"/>
    <property type="match status" value="1"/>
</dbReference>
<dbReference type="NCBIfam" id="TIGR01439">
    <property type="entry name" value="lp_hng_hel_AbrB"/>
    <property type="match status" value="1"/>
</dbReference>
<feature type="domain" description="SpoVT-AbrB" evidence="1">
    <location>
        <begin position="36"/>
        <end position="81"/>
    </location>
</feature>
<proteinExistence type="predicted"/>
<gene>
    <name evidence="2" type="ORF">K9V48_27120</name>
</gene>
<dbReference type="Proteomes" id="UP001165287">
    <property type="component" value="Unassembled WGS sequence"/>
</dbReference>
<dbReference type="Pfam" id="PF04014">
    <property type="entry name" value="MazE_antitoxin"/>
    <property type="match status" value="1"/>
</dbReference>
<accession>A0ABS7V0I9</accession>
<reference evidence="2" key="1">
    <citation type="submission" date="2024-05" db="EMBL/GenBank/DDBJ databases">
        <title>Metabacillus sp. nov., isolated from the rhizosphere soil of tomato plants.</title>
        <authorList>
            <person name="Ma R."/>
        </authorList>
    </citation>
    <scope>NUCLEOTIDE SEQUENCE</scope>
    <source>
        <strain evidence="2">DBTR6</strain>
    </source>
</reference>
<dbReference type="GO" id="GO:0003677">
    <property type="term" value="F:DNA binding"/>
    <property type="evidence" value="ECO:0007669"/>
    <property type="project" value="UniProtKB-KW"/>
</dbReference>
<dbReference type="RefSeq" id="WP_224142186.1">
    <property type="nucleotide sequence ID" value="NZ_JAIQUM010000154.1"/>
</dbReference>
<organism evidence="2 3">
    <name type="scientific">Metabacillus rhizolycopersici</name>
    <dbReference type="NCBI Taxonomy" id="2875709"/>
    <lineage>
        <taxon>Bacteria</taxon>
        <taxon>Bacillati</taxon>
        <taxon>Bacillota</taxon>
        <taxon>Bacilli</taxon>
        <taxon>Bacillales</taxon>
        <taxon>Bacillaceae</taxon>
        <taxon>Metabacillus</taxon>
    </lineage>
</organism>
<keyword evidence="2" id="KW-0238">DNA-binding</keyword>